<feature type="compositionally biased region" description="Polar residues" evidence="1">
    <location>
        <begin position="271"/>
        <end position="287"/>
    </location>
</feature>
<dbReference type="Proteomes" id="UP000325313">
    <property type="component" value="Unassembled WGS sequence"/>
</dbReference>
<organism evidence="2 3">
    <name type="scientific">Puccinia graminis f. sp. tritici</name>
    <dbReference type="NCBI Taxonomy" id="56615"/>
    <lineage>
        <taxon>Eukaryota</taxon>
        <taxon>Fungi</taxon>
        <taxon>Dikarya</taxon>
        <taxon>Basidiomycota</taxon>
        <taxon>Pucciniomycotina</taxon>
        <taxon>Pucciniomycetes</taxon>
        <taxon>Pucciniales</taxon>
        <taxon>Pucciniaceae</taxon>
        <taxon>Puccinia</taxon>
    </lineage>
</organism>
<feature type="compositionally biased region" description="Basic residues" evidence="1">
    <location>
        <begin position="35"/>
        <end position="50"/>
    </location>
</feature>
<accession>A0A5B0RQ47</accession>
<evidence type="ECO:0000313" key="2">
    <source>
        <dbReference type="EMBL" id="KAA1127452.1"/>
    </source>
</evidence>
<comment type="caution">
    <text evidence="2">The sequence shown here is derived from an EMBL/GenBank/DDBJ whole genome shotgun (WGS) entry which is preliminary data.</text>
</comment>
<feature type="region of interest" description="Disordered" evidence="1">
    <location>
        <begin position="196"/>
        <end position="237"/>
    </location>
</feature>
<feature type="compositionally biased region" description="Basic residues" evidence="1">
    <location>
        <begin position="11"/>
        <end position="26"/>
    </location>
</feature>
<feature type="region of interest" description="Disordered" evidence="1">
    <location>
        <begin position="358"/>
        <end position="458"/>
    </location>
</feature>
<proteinExistence type="predicted"/>
<sequence length="482" mass="54022">MPVNWTSGKAKAAKNKYRKWSKKTWKNKNDDSRRKPFRFRRSPVKKKAAKPRPVNRNGRVTGSDSEGTGSRREGCKSTTDIDEISETNSVGLQDLRSSAGHQTTAPNDQKIDVERKRRALLAMTDWAGLHIPPLSDLHHQTPTSYKARLKGKAPAQMTTPERVIVTKPASEVETSSALGLDSSSSIHSDSRANHMNTFSLSHSSHDPIVSPTPTSPRIKKPASKVKVPSLSSKTGLGLNDPKTCSELGNSLRIKIDVKSNPRSLYHKNESIQKAPSDQHLSALSVPSKTDRREVFRPEVPLWIGRISEALGFSPPTAISEFEKQSAIEIESQHSPPSIKLHDTTPDLELFVKPENLARSHGRFKRGGRSEWESGTGENPLGRPRTRGKEEVDEDTKGGQERPESEDEAKERPEKTVDPGRVSRNLVTSKTNDQLLQTRHQTPDQGNRQSRNSDWRWRNLVGKSKNDQFDLLFQDRNDDERIF</sequence>
<feature type="region of interest" description="Disordered" evidence="1">
    <location>
        <begin position="1"/>
        <end position="90"/>
    </location>
</feature>
<name>A0A5B0RQ47_PUCGR</name>
<evidence type="ECO:0000313" key="3">
    <source>
        <dbReference type="Proteomes" id="UP000325313"/>
    </source>
</evidence>
<dbReference type="EMBL" id="VDEP01000169">
    <property type="protein sequence ID" value="KAA1127452.1"/>
    <property type="molecule type" value="Genomic_DNA"/>
</dbReference>
<feature type="compositionally biased region" description="Basic and acidic residues" evidence="1">
    <location>
        <begin position="386"/>
        <end position="417"/>
    </location>
</feature>
<gene>
    <name evidence="2" type="ORF">PGTUg99_036851</name>
</gene>
<feature type="compositionally biased region" description="Polar residues" evidence="1">
    <location>
        <begin position="58"/>
        <end position="68"/>
    </location>
</feature>
<feature type="region of interest" description="Disordered" evidence="1">
    <location>
        <begin position="268"/>
        <end position="290"/>
    </location>
</feature>
<reference evidence="2 3" key="1">
    <citation type="submission" date="2019-05" db="EMBL/GenBank/DDBJ databases">
        <title>Emergence of the Ug99 lineage of the wheat stem rust pathogen through somatic hybridization.</title>
        <authorList>
            <person name="Li F."/>
            <person name="Upadhyaya N.M."/>
            <person name="Sperschneider J."/>
            <person name="Matny O."/>
            <person name="Nguyen-Phuc H."/>
            <person name="Mago R."/>
            <person name="Raley C."/>
            <person name="Miller M.E."/>
            <person name="Silverstein K.A.T."/>
            <person name="Henningsen E."/>
            <person name="Hirsch C.D."/>
            <person name="Visser B."/>
            <person name="Pretorius Z.A."/>
            <person name="Steffenson B.J."/>
            <person name="Schwessinger B."/>
            <person name="Dodds P.N."/>
            <person name="Figueroa M."/>
        </authorList>
    </citation>
    <scope>NUCLEOTIDE SEQUENCE [LARGE SCALE GENOMIC DNA]</scope>
    <source>
        <strain evidence="2 3">Ug99</strain>
    </source>
</reference>
<evidence type="ECO:0000256" key="1">
    <source>
        <dbReference type="SAM" id="MobiDB-lite"/>
    </source>
</evidence>
<feature type="compositionally biased region" description="Polar residues" evidence="1">
    <location>
        <begin position="424"/>
        <end position="449"/>
    </location>
</feature>
<dbReference type="AlphaFoldDB" id="A0A5B0RQ47"/>
<protein>
    <submittedName>
        <fullName evidence="2">Uncharacterized protein</fullName>
    </submittedName>
</protein>